<sequence length="605" mass="65817">MDSTSVVDGGSAPVAAGSLWSLLQHGYQFDPQRTALIAPSQPAYHLNGLVGPAAPDEDVPLSYMSKTRRLIRLGYHKLNAMGLTDLLAPSPSSISCLSWSFAQVHRGAIRLGHILERASVKPGATILIFAASCAEWALFVWLSALNNYTLVTMEPELLTKGEETLKETIEKLAPAVIVVETLDGSAFVNAYSANNAGFRLGISIGPSAEIPQKWATMSDIASGVFPTALAKVNPIHDPDHVCMIFFTSGTSTSKSKGCKMTVREIAPTFTPPVQIPPLRRPLGIVDQYSFQGMALALLYGCWYSSNAAVLTGGSFHPSKTLASIATFRPFFHAMDPDNVDLIVNNADYTVEKVKSIKVSSLNGSVMTSEKLKRVQKAFPNARLHAKYAMTEGANLFGWPCGAPHAFELPVLQGVVSSGYPLSDVKVRILDKQGQVTPRNHAGAIHLSTALLVRGYFDNVSPDSFYQEGGDGWYITGDCGILDDDGRLYVLGRMDEVDLNQNTIIAPATIGNALMKHFDDMVVVISLKTPEGEIEMHAVFEKHPANASRANDIVGKELGAAYRLNSVTSLEELGLMHWPRTRTDKISTNEIRKLLRRRCYLSIAER</sequence>
<dbReference type="Pfam" id="PF00501">
    <property type="entry name" value="AMP-binding"/>
    <property type="match status" value="1"/>
</dbReference>
<comment type="similarity">
    <text evidence="1">Belongs to the ATP-dependent AMP-binding enzyme family.</text>
</comment>
<dbReference type="PANTHER" id="PTHR24096">
    <property type="entry name" value="LONG-CHAIN-FATTY-ACID--COA LIGASE"/>
    <property type="match status" value="1"/>
</dbReference>
<gene>
    <name evidence="4" type="ORF">HIM_09301</name>
</gene>
<organism evidence="4 5">
    <name type="scientific">Hirsutella minnesotensis 3608</name>
    <dbReference type="NCBI Taxonomy" id="1043627"/>
    <lineage>
        <taxon>Eukaryota</taxon>
        <taxon>Fungi</taxon>
        <taxon>Dikarya</taxon>
        <taxon>Ascomycota</taxon>
        <taxon>Pezizomycotina</taxon>
        <taxon>Sordariomycetes</taxon>
        <taxon>Hypocreomycetidae</taxon>
        <taxon>Hypocreales</taxon>
        <taxon>Ophiocordycipitaceae</taxon>
        <taxon>Hirsutella</taxon>
    </lineage>
</organism>
<evidence type="ECO:0000256" key="1">
    <source>
        <dbReference type="ARBA" id="ARBA00006432"/>
    </source>
</evidence>
<evidence type="ECO:0000313" key="5">
    <source>
        <dbReference type="Proteomes" id="UP000054481"/>
    </source>
</evidence>
<evidence type="ECO:0000256" key="2">
    <source>
        <dbReference type="ARBA" id="ARBA00022598"/>
    </source>
</evidence>
<dbReference type="GO" id="GO:0016405">
    <property type="term" value="F:CoA-ligase activity"/>
    <property type="evidence" value="ECO:0007669"/>
    <property type="project" value="TreeGrafter"/>
</dbReference>
<keyword evidence="2" id="KW-0436">Ligase</keyword>
<proteinExistence type="inferred from homology"/>
<keyword evidence="5" id="KW-1185">Reference proteome</keyword>
<accession>A0A0F7ZGQ3</accession>
<dbReference type="InterPro" id="IPR000873">
    <property type="entry name" value="AMP-dep_synth/lig_dom"/>
</dbReference>
<dbReference type="AlphaFoldDB" id="A0A0F7ZGQ3"/>
<name>A0A0F7ZGQ3_9HYPO</name>
<dbReference type="EMBL" id="KQ030580">
    <property type="protein sequence ID" value="KJZ71291.1"/>
    <property type="molecule type" value="Genomic_DNA"/>
</dbReference>
<evidence type="ECO:0000259" key="3">
    <source>
        <dbReference type="Pfam" id="PF00501"/>
    </source>
</evidence>
<reference evidence="4 5" key="1">
    <citation type="journal article" date="2014" name="Genome Biol. Evol.">
        <title>Comparative genomics and transcriptomics analyses reveal divergent lifestyle features of nematode endoparasitic fungus Hirsutella minnesotensis.</title>
        <authorList>
            <person name="Lai Y."/>
            <person name="Liu K."/>
            <person name="Zhang X."/>
            <person name="Zhang X."/>
            <person name="Li K."/>
            <person name="Wang N."/>
            <person name="Shu C."/>
            <person name="Wu Y."/>
            <person name="Wang C."/>
            <person name="Bushley K.E."/>
            <person name="Xiang M."/>
            <person name="Liu X."/>
        </authorList>
    </citation>
    <scope>NUCLEOTIDE SEQUENCE [LARGE SCALE GENOMIC DNA]</scope>
    <source>
        <strain evidence="4 5">3608</strain>
    </source>
</reference>
<feature type="domain" description="AMP-dependent synthetase/ligase" evidence="3">
    <location>
        <begin position="98"/>
        <end position="456"/>
    </location>
</feature>
<evidence type="ECO:0000313" key="4">
    <source>
        <dbReference type="EMBL" id="KJZ71291.1"/>
    </source>
</evidence>
<dbReference type="SUPFAM" id="SSF56801">
    <property type="entry name" value="Acetyl-CoA synthetase-like"/>
    <property type="match status" value="1"/>
</dbReference>
<dbReference type="PANTHER" id="PTHR24096:SF149">
    <property type="entry name" value="AMP-BINDING DOMAIN-CONTAINING PROTEIN-RELATED"/>
    <property type="match status" value="1"/>
</dbReference>
<dbReference type="InterPro" id="IPR042099">
    <property type="entry name" value="ANL_N_sf"/>
</dbReference>
<dbReference type="Proteomes" id="UP000054481">
    <property type="component" value="Unassembled WGS sequence"/>
</dbReference>
<protein>
    <recommendedName>
        <fullName evidence="3">AMP-dependent synthetase/ligase domain-containing protein</fullName>
    </recommendedName>
</protein>
<dbReference type="Gene3D" id="3.40.50.12780">
    <property type="entry name" value="N-terminal domain of ligase-like"/>
    <property type="match status" value="1"/>
</dbReference>
<dbReference type="OrthoDB" id="10253869at2759"/>